<evidence type="ECO:0000256" key="4">
    <source>
        <dbReference type="ARBA" id="ARBA00006171"/>
    </source>
</evidence>
<dbReference type="NCBIfam" id="TIGR01509">
    <property type="entry name" value="HAD-SF-IA-v3"/>
    <property type="match status" value="1"/>
</dbReference>
<comment type="pathway">
    <text evidence="3 10">Organic acid metabolism; glycolate biosynthesis; glycolate from 2-phosphoglycolate: step 1/1.</text>
</comment>
<dbReference type="InterPro" id="IPR036412">
    <property type="entry name" value="HAD-like_sf"/>
</dbReference>
<dbReference type="GO" id="GO:0006281">
    <property type="term" value="P:DNA repair"/>
    <property type="evidence" value="ECO:0007669"/>
    <property type="project" value="TreeGrafter"/>
</dbReference>
<evidence type="ECO:0000256" key="9">
    <source>
        <dbReference type="ARBA" id="ARBA00023277"/>
    </source>
</evidence>
<evidence type="ECO:0000256" key="1">
    <source>
        <dbReference type="ARBA" id="ARBA00000830"/>
    </source>
</evidence>
<accession>A0A1C3RLW3</accession>
<feature type="binding site" evidence="10">
    <location>
        <position position="9"/>
    </location>
    <ligand>
        <name>Mg(2+)</name>
        <dbReference type="ChEBI" id="CHEBI:18420"/>
    </ligand>
</feature>
<organism evidence="11 12">
    <name type="scientific">Candidatus Terasakiella magnetica</name>
    <dbReference type="NCBI Taxonomy" id="1867952"/>
    <lineage>
        <taxon>Bacteria</taxon>
        <taxon>Pseudomonadati</taxon>
        <taxon>Pseudomonadota</taxon>
        <taxon>Alphaproteobacteria</taxon>
        <taxon>Rhodospirillales</taxon>
        <taxon>Terasakiellaceae</taxon>
        <taxon>Terasakiella</taxon>
    </lineage>
</organism>
<comment type="cofactor">
    <cofactor evidence="2 10">
        <name>Mg(2+)</name>
        <dbReference type="ChEBI" id="CHEBI:18420"/>
    </cofactor>
</comment>
<dbReference type="FunFam" id="3.40.50.1000:FF:000022">
    <property type="entry name" value="Phosphoglycolate phosphatase"/>
    <property type="match status" value="1"/>
</dbReference>
<dbReference type="InterPro" id="IPR041492">
    <property type="entry name" value="HAD_2"/>
</dbReference>
<dbReference type="Gene3D" id="1.10.150.240">
    <property type="entry name" value="Putative phosphatase, domain 2"/>
    <property type="match status" value="1"/>
</dbReference>
<dbReference type="SFLD" id="SFLDG01129">
    <property type="entry name" value="C1.5:_HAD__Beta-PGM__Phosphata"/>
    <property type="match status" value="1"/>
</dbReference>
<evidence type="ECO:0000313" key="12">
    <source>
        <dbReference type="Proteomes" id="UP000231658"/>
    </source>
</evidence>
<dbReference type="PANTHER" id="PTHR43434:SF1">
    <property type="entry name" value="PHOSPHOGLYCOLATE PHOSPHATASE"/>
    <property type="match status" value="1"/>
</dbReference>
<dbReference type="InterPro" id="IPR037512">
    <property type="entry name" value="PGPase_prok"/>
</dbReference>
<dbReference type="SFLD" id="SFLDS00003">
    <property type="entry name" value="Haloacid_Dehalogenase"/>
    <property type="match status" value="1"/>
</dbReference>
<evidence type="ECO:0000256" key="6">
    <source>
        <dbReference type="ARBA" id="ARBA00022723"/>
    </source>
</evidence>
<dbReference type="GO" id="GO:0046295">
    <property type="term" value="P:glycolate biosynthetic process"/>
    <property type="evidence" value="ECO:0007669"/>
    <property type="project" value="UniProtKB-UniRule"/>
</dbReference>
<proteinExistence type="inferred from homology"/>
<dbReference type="SUPFAM" id="SSF56784">
    <property type="entry name" value="HAD-like"/>
    <property type="match status" value="1"/>
</dbReference>
<dbReference type="UniPathway" id="UPA00865">
    <property type="reaction ID" value="UER00834"/>
</dbReference>
<dbReference type="AlphaFoldDB" id="A0A1C3RLW3"/>
<dbReference type="SFLD" id="SFLDG01135">
    <property type="entry name" value="C1.5.6:_HAD__Beta-PGM__Phospha"/>
    <property type="match status" value="1"/>
</dbReference>
<dbReference type="InterPro" id="IPR050155">
    <property type="entry name" value="HAD-like_hydrolase_sf"/>
</dbReference>
<dbReference type="NCBIfam" id="TIGR01662">
    <property type="entry name" value="HAD-SF-IIIA"/>
    <property type="match status" value="1"/>
</dbReference>
<dbReference type="InterPro" id="IPR006549">
    <property type="entry name" value="HAD-SF_hydro_IIIA"/>
</dbReference>
<keyword evidence="9 10" id="KW-0119">Carbohydrate metabolism</keyword>
<sequence length="218" mass="23729">MAFKAIIFDLDGTLIDSAPDLRTACNKVLAQHGRRAITLVETMKFVGNGAPKLVERAFAATGDEVSLDEIPALTKEFLGFYEGHEADETKAYDGAMECLKALKDKGYRLALCTNKPKGPTVNLLRDLAMADFFEVVLGGDELERKKPDPQMIHHVLDQLSLSVDEAIMVGDSPNDIDGAKNAGMANIAVSFGYRKVPVEEMGADHVVDHLKEIVELIG</sequence>
<dbReference type="NCBIfam" id="TIGR01549">
    <property type="entry name" value="HAD-SF-IA-v1"/>
    <property type="match status" value="1"/>
</dbReference>
<evidence type="ECO:0000256" key="7">
    <source>
        <dbReference type="ARBA" id="ARBA00022801"/>
    </source>
</evidence>
<feature type="binding site" evidence="10">
    <location>
        <position position="171"/>
    </location>
    <ligand>
        <name>Mg(2+)</name>
        <dbReference type="ChEBI" id="CHEBI:18420"/>
    </ligand>
</feature>
<keyword evidence="12" id="KW-1185">Reference proteome</keyword>
<dbReference type="EMBL" id="FLYE01000048">
    <property type="protein sequence ID" value="SCA58284.1"/>
    <property type="molecule type" value="Genomic_DNA"/>
</dbReference>
<dbReference type="Pfam" id="PF13419">
    <property type="entry name" value="HAD_2"/>
    <property type="match status" value="1"/>
</dbReference>
<keyword evidence="8 10" id="KW-0460">Magnesium</keyword>
<evidence type="ECO:0000256" key="8">
    <source>
        <dbReference type="ARBA" id="ARBA00022842"/>
    </source>
</evidence>
<dbReference type="STRING" id="1867952.MTBPR1_90131"/>
<feature type="active site" description="Nucleophile" evidence="10">
    <location>
        <position position="9"/>
    </location>
</feature>
<dbReference type="PRINTS" id="PR00413">
    <property type="entry name" value="HADHALOGNASE"/>
</dbReference>
<reference evidence="11 12" key="1">
    <citation type="submission" date="2016-07" db="EMBL/GenBank/DDBJ databases">
        <authorList>
            <person name="Lefevre C.T."/>
        </authorList>
    </citation>
    <scope>NUCLEOTIDE SEQUENCE [LARGE SCALE GENOMIC DNA]</scope>
    <source>
        <strain evidence="11">PR1</strain>
    </source>
</reference>
<dbReference type="GO" id="GO:0046872">
    <property type="term" value="F:metal ion binding"/>
    <property type="evidence" value="ECO:0007669"/>
    <property type="project" value="UniProtKB-KW"/>
</dbReference>
<comment type="catalytic activity">
    <reaction evidence="1 10">
        <text>2-phosphoglycolate + H2O = glycolate + phosphate</text>
        <dbReference type="Rhea" id="RHEA:14369"/>
        <dbReference type="ChEBI" id="CHEBI:15377"/>
        <dbReference type="ChEBI" id="CHEBI:29805"/>
        <dbReference type="ChEBI" id="CHEBI:43474"/>
        <dbReference type="ChEBI" id="CHEBI:58033"/>
        <dbReference type="EC" id="3.1.3.18"/>
    </reaction>
</comment>
<keyword evidence="7 10" id="KW-0378">Hydrolase</keyword>
<feature type="binding site" evidence="10">
    <location>
        <position position="11"/>
    </location>
    <ligand>
        <name>Mg(2+)</name>
        <dbReference type="ChEBI" id="CHEBI:18420"/>
    </ligand>
</feature>
<dbReference type="HAMAP" id="MF_00495">
    <property type="entry name" value="GPH_hydrolase_bact"/>
    <property type="match status" value="1"/>
</dbReference>
<dbReference type="PANTHER" id="PTHR43434">
    <property type="entry name" value="PHOSPHOGLYCOLATE PHOSPHATASE"/>
    <property type="match status" value="1"/>
</dbReference>
<comment type="similarity">
    <text evidence="4 10">Belongs to the HAD-like hydrolase superfamily. CbbY/CbbZ/Gph/YieH family.</text>
</comment>
<protein>
    <recommendedName>
        <fullName evidence="5 10">Phosphoglycolate phosphatase</fullName>
        <shortName evidence="10">PGP</shortName>
        <shortName evidence="10">PGPase</shortName>
        <ecNumber evidence="5 10">3.1.3.18</ecNumber>
    </recommendedName>
</protein>
<dbReference type="EC" id="3.1.3.18" evidence="5 10"/>
<comment type="function">
    <text evidence="10">Specifically catalyzes the dephosphorylation of 2-phosphoglycolate. Is involved in the dissimilation of the intracellular 2-phosphoglycolate formed during the DNA repair of 3'-phosphoglycolate ends, a major class of DNA lesions induced by oxidative stress.</text>
</comment>
<dbReference type="InterPro" id="IPR023198">
    <property type="entry name" value="PGP-like_dom2"/>
</dbReference>
<evidence type="ECO:0000313" key="11">
    <source>
        <dbReference type="EMBL" id="SCA58284.1"/>
    </source>
</evidence>
<dbReference type="GO" id="GO:0005975">
    <property type="term" value="P:carbohydrate metabolic process"/>
    <property type="evidence" value="ECO:0007669"/>
    <property type="project" value="InterPro"/>
</dbReference>
<dbReference type="Proteomes" id="UP000231658">
    <property type="component" value="Unassembled WGS sequence"/>
</dbReference>
<dbReference type="NCBIfam" id="TIGR01449">
    <property type="entry name" value="PGP_bact"/>
    <property type="match status" value="1"/>
</dbReference>
<dbReference type="OrthoDB" id="9793014at2"/>
<dbReference type="GO" id="GO:0008967">
    <property type="term" value="F:phosphoglycolate phosphatase activity"/>
    <property type="evidence" value="ECO:0007669"/>
    <property type="project" value="UniProtKB-UniRule"/>
</dbReference>
<name>A0A1C3RLW3_9PROT</name>
<evidence type="ECO:0000256" key="10">
    <source>
        <dbReference type="HAMAP-Rule" id="MF_00495"/>
    </source>
</evidence>
<keyword evidence="6 10" id="KW-0479">Metal-binding</keyword>
<dbReference type="InterPro" id="IPR023214">
    <property type="entry name" value="HAD_sf"/>
</dbReference>
<dbReference type="Gene3D" id="3.40.50.1000">
    <property type="entry name" value="HAD superfamily/HAD-like"/>
    <property type="match status" value="1"/>
</dbReference>
<evidence type="ECO:0000256" key="3">
    <source>
        <dbReference type="ARBA" id="ARBA00004818"/>
    </source>
</evidence>
<dbReference type="InterPro" id="IPR006439">
    <property type="entry name" value="HAD-SF_hydro_IA"/>
</dbReference>
<evidence type="ECO:0000256" key="2">
    <source>
        <dbReference type="ARBA" id="ARBA00001946"/>
    </source>
</evidence>
<evidence type="ECO:0000256" key="5">
    <source>
        <dbReference type="ARBA" id="ARBA00013078"/>
    </source>
</evidence>
<dbReference type="RefSeq" id="WP_069190283.1">
    <property type="nucleotide sequence ID" value="NZ_FLYE01000048.1"/>
</dbReference>
<dbReference type="GO" id="GO:0005829">
    <property type="term" value="C:cytosol"/>
    <property type="evidence" value="ECO:0007669"/>
    <property type="project" value="TreeGrafter"/>
</dbReference>
<gene>
    <name evidence="11" type="primary">cbbZ</name>
    <name evidence="11" type="ORF">MTBPR1_90131</name>
</gene>